<protein>
    <submittedName>
        <fullName evidence="1">Uncharacterized protein</fullName>
    </submittedName>
</protein>
<keyword evidence="2" id="KW-1185">Reference proteome</keyword>
<evidence type="ECO:0000313" key="2">
    <source>
        <dbReference type="Proteomes" id="UP000026961"/>
    </source>
</evidence>
<dbReference type="HOGENOM" id="CLU_2658507_0_0_1"/>
<reference evidence="1" key="1">
    <citation type="submission" date="2013-08" db="EMBL/GenBank/DDBJ databases">
        <title>Oryza genome evolution.</title>
        <authorList>
            <person name="Wing R.A."/>
            <person name="Panaud O."/>
            <person name="Oliveira A.C."/>
        </authorList>
    </citation>
    <scope>NUCLEOTIDE SEQUENCE</scope>
</reference>
<proteinExistence type="predicted"/>
<reference evidence="1" key="2">
    <citation type="submission" date="2015-04" db="UniProtKB">
        <authorList>
            <consortium name="EnsemblPlants"/>
        </authorList>
    </citation>
    <scope>IDENTIFICATION</scope>
</reference>
<dbReference type="Proteomes" id="UP000026961">
    <property type="component" value="Chromosome 1"/>
</dbReference>
<reference evidence="1" key="3">
    <citation type="submission" date="2018-05" db="EMBL/GenBank/DDBJ databases">
        <title>OgluRS3 (Oryza glumaepatula Reference Sequence Version 3).</title>
        <authorList>
            <person name="Zhang J."/>
            <person name="Kudrna D."/>
            <person name="Lee S."/>
            <person name="Talag J."/>
            <person name="Welchert J."/>
            <person name="Wing R.A."/>
        </authorList>
    </citation>
    <scope>NUCLEOTIDE SEQUENCE [LARGE SCALE GENOMIC DNA]</scope>
</reference>
<sequence length="76" mass="8079">MTSASSPRQGPGGGGNYMVVEFKPVLGDDGEDDDTMFRLSNAKMAALVFGWVEAGRVAIATAWAHSVRGKKNHLLT</sequence>
<dbReference type="Gramene" id="OGLUM01G10230.1">
    <property type="protein sequence ID" value="OGLUM01G10230.1"/>
    <property type="gene ID" value="OGLUM01G10230"/>
</dbReference>
<evidence type="ECO:0000313" key="1">
    <source>
        <dbReference type="EnsemblPlants" id="OGLUM01G10230.1"/>
    </source>
</evidence>
<accession>A0A0D9Y5X0</accession>
<dbReference type="AlphaFoldDB" id="A0A0D9Y5X0"/>
<dbReference type="EnsemblPlants" id="OGLUM01G10230.1">
    <property type="protein sequence ID" value="OGLUM01G10230.1"/>
    <property type="gene ID" value="OGLUM01G10230"/>
</dbReference>
<organism evidence="1">
    <name type="scientific">Oryza glumipatula</name>
    <dbReference type="NCBI Taxonomy" id="40148"/>
    <lineage>
        <taxon>Eukaryota</taxon>
        <taxon>Viridiplantae</taxon>
        <taxon>Streptophyta</taxon>
        <taxon>Embryophyta</taxon>
        <taxon>Tracheophyta</taxon>
        <taxon>Spermatophyta</taxon>
        <taxon>Magnoliopsida</taxon>
        <taxon>Liliopsida</taxon>
        <taxon>Poales</taxon>
        <taxon>Poaceae</taxon>
        <taxon>BOP clade</taxon>
        <taxon>Oryzoideae</taxon>
        <taxon>Oryzeae</taxon>
        <taxon>Oryzinae</taxon>
        <taxon>Oryza</taxon>
    </lineage>
</organism>
<name>A0A0D9Y5X0_9ORYZ</name>